<evidence type="ECO:0000259" key="3">
    <source>
        <dbReference type="SMART" id="SM00829"/>
    </source>
</evidence>
<dbReference type="GO" id="GO:0016651">
    <property type="term" value="F:oxidoreductase activity, acting on NAD(P)H"/>
    <property type="evidence" value="ECO:0007669"/>
    <property type="project" value="InterPro"/>
</dbReference>
<gene>
    <name evidence="4" type="ORF">BP5796_06798</name>
</gene>
<proteinExistence type="inferred from homology"/>
<reference evidence="4 5" key="1">
    <citation type="journal article" date="2018" name="IMA Fungus">
        <title>IMA Genome-F 9: Draft genome sequence of Annulohypoxylon stygium, Aspergillus mulundensis, Berkeleyomyces basicola (syn. Thielaviopsis basicola), Ceratocystis smalleyi, two Cercospora beticola strains, Coleophoma cylindrospora, Fusarium fracticaudum, Phialophora cf. hyalina, and Morchella septimelata.</title>
        <authorList>
            <person name="Wingfield B.D."/>
            <person name="Bills G.F."/>
            <person name="Dong Y."/>
            <person name="Huang W."/>
            <person name="Nel W.J."/>
            <person name="Swalarsk-Parry B.S."/>
            <person name="Vaghefi N."/>
            <person name="Wilken P.M."/>
            <person name="An Z."/>
            <person name="de Beer Z.W."/>
            <person name="De Vos L."/>
            <person name="Chen L."/>
            <person name="Duong T.A."/>
            <person name="Gao Y."/>
            <person name="Hammerbacher A."/>
            <person name="Kikkert J.R."/>
            <person name="Li Y."/>
            <person name="Li H."/>
            <person name="Li K."/>
            <person name="Li Q."/>
            <person name="Liu X."/>
            <person name="Ma X."/>
            <person name="Naidoo K."/>
            <person name="Pethybridge S.J."/>
            <person name="Sun J."/>
            <person name="Steenkamp E.T."/>
            <person name="van der Nest M.A."/>
            <person name="van Wyk S."/>
            <person name="Wingfield M.J."/>
            <person name="Xiong C."/>
            <person name="Yue Q."/>
            <person name="Zhang X."/>
        </authorList>
    </citation>
    <scope>NUCLEOTIDE SEQUENCE [LARGE SCALE GENOMIC DNA]</scope>
    <source>
        <strain evidence="4 5">BP5796</strain>
    </source>
</reference>
<dbReference type="InterPro" id="IPR013149">
    <property type="entry name" value="ADH-like_C"/>
</dbReference>
<dbReference type="Pfam" id="PF00107">
    <property type="entry name" value="ADH_zinc_N"/>
    <property type="match status" value="1"/>
</dbReference>
<dbReference type="SMART" id="SM00829">
    <property type="entry name" value="PKS_ER"/>
    <property type="match status" value="1"/>
</dbReference>
<protein>
    <recommendedName>
        <fullName evidence="3">Enoyl reductase (ER) domain-containing protein</fullName>
    </recommendedName>
</protein>
<sequence length="418" mass="46054">MSSFSALIKNAREESWSAALKEYRRKVLRKKKNGKVEQLTMAQEVDTQSLHKLPSRVTITPEVLPLESELSAPEEVQTHKALRIVSKGTYGLHDACPIPEFKDDDEIMIRNFATGLNPIDWKSVDFNFCLPSFPWVTGREMAGIVHKVGPGVTRFKVGDRVWTSTYYRDVRAGCFQDLVVVPQHTVLPIPGDLDFESAACLGVAALTAAMTLWKWLQVPRVARTPSPVDSVPENEKECLLIWGGSTVTGQFAIQIAVQSGLEVIAVTSSKTEALAQSLGAHTVVVRDGKTNDEIVEQIKAIGDDRITRALDLVGNATAPFSLMCLSLTKPCLFAPLAMMKTQEVPANIEILNVEMKQFVLDKSSTAYAEDLNYLLEHKRLKLPELDILKGGLSAVVGGLERLKKGDMGGKKLVVSWQE</sequence>
<dbReference type="InterPro" id="IPR036291">
    <property type="entry name" value="NAD(P)-bd_dom_sf"/>
</dbReference>
<evidence type="ECO:0000256" key="1">
    <source>
        <dbReference type="ARBA" id="ARBA00008072"/>
    </source>
</evidence>
<dbReference type="CDD" id="cd08249">
    <property type="entry name" value="enoyl_reductase_like"/>
    <property type="match status" value="1"/>
</dbReference>
<organism evidence="4 5">
    <name type="scientific">Coleophoma crateriformis</name>
    <dbReference type="NCBI Taxonomy" id="565419"/>
    <lineage>
        <taxon>Eukaryota</taxon>
        <taxon>Fungi</taxon>
        <taxon>Dikarya</taxon>
        <taxon>Ascomycota</taxon>
        <taxon>Pezizomycotina</taxon>
        <taxon>Leotiomycetes</taxon>
        <taxon>Helotiales</taxon>
        <taxon>Dermateaceae</taxon>
        <taxon>Coleophoma</taxon>
    </lineage>
</organism>
<evidence type="ECO:0000256" key="2">
    <source>
        <dbReference type="ARBA" id="ARBA00023002"/>
    </source>
</evidence>
<comment type="caution">
    <text evidence="4">The sequence shown here is derived from an EMBL/GenBank/DDBJ whole genome shotgun (WGS) entry which is preliminary data.</text>
</comment>
<dbReference type="InterPro" id="IPR020843">
    <property type="entry name" value="ER"/>
</dbReference>
<dbReference type="Proteomes" id="UP000256328">
    <property type="component" value="Unassembled WGS sequence"/>
</dbReference>
<dbReference type="InterPro" id="IPR013154">
    <property type="entry name" value="ADH-like_N"/>
</dbReference>
<comment type="similarity">
    <text evidence="1">Belongs to the zinc-containing alcohol dehydrogenase family.</text>
</comment>
<keyword evidence="5" id="KW-1185">Reference proteome</keyword>
<dbReference type="InterPro" id="IPR047122">
    <property type="entry name" value="Trans-enoyl_RdTase-like"/>
</dbReference>
<accession>A0A3D8RPH2</accession>
<dbReference type="SUPFAM" id="SSF51735">
    <property type="entry name" value="NAD(P)-binding Rossmann-fold domains"/>
    <property type="match status" value="1"/>
</dbReference>
<keyword evidence="2" id="KW-0560">Oxidoreductase</keyword>
<dbReference type="Gene3D" id="3.90.180.10">
    <property type="entry name" value="Medium-chain alcohol dehydrogenases, catalytic domain"/>
    <property type="match status" value="1"/>
</dbReference>
<dbReference type="EMBL" id="PDLN01000009">
    <property type="protein sequence ID" value="RDW75977.1"/>
    <property type="molecule type" value="Genomic_DNA"/>
</dbReference>
<dbReference type="AlphaFoldDB" id="A0A3D8RPH2"/>
<dbReference type="Pfam" id="PF08240">
    <property type="entry name" value="ADH_N"/>
    <property type="match status" value="1"/>
</dbReference>
<dbReference type="Gene3D" id="3.40.50.720">
    <property type="entry name" value="NAD(P)-binding Rossmann-like Domain"/>
    <property type="match status" value="1"/>
</dbReference>
<dbReference type="PANTHER" id="PTHR45348">
    <property type="entry name" value="HYPOTHETICAL OXIDOREDUCTASE (EUROFUNG)"/>
    <property type="match status" value="1"/>
</dbReference>
<feature type="domain" description="Enoyl reductase (ER)" evidence="3">
    <location>
        <begin position="88"/>
        <end position="413"/>
    </location>
</feature>
<evidence type="ECO:0000313" key="5">
    <source>
        <dbReference type="Proteomes" id="UP000256328"/>
    </source>
</evidence>
<dbReference type="PANTHER" id="PTHR45348:SF2">
    <property type="entry name" value="ZINC-TYPE ALCOHOL DEHYDROGENASE-LIKE PROTEIN C2E1P3.01"/>
    <property type="match status" value="1"/>
</dbReference>
<name>A0A3D8RPH2_9HELO</name>
<dbReference type="OrthoDB" id="10257049at2759"/>
<evidence type="ECO:0000313" key="4">
    <source>
        <dbReference type="EMBL" id="RDW75977.1"/>
    </source>
</evidence>
<dbReference type="InterPro" id="IPR011032">
    <property type="entry name" value="GroES-like_sf"/>
</dbReference>
<dbReference type="SUPFAM" id="SSF50129">
    <property type="entry name" value="GroES-like"/>
    <property type="match status" value="1"/>
</dbReference>